<feature type="region of interest" description="Disordered" evidence="3">
    <location>
        <begin position="436"/>
        <end position="541"/>
    </location>
</feature>
<gene>
    <name evidence="5" type="ORF">CM83_19638</name>
</gene>
<name>A0A0A9ZCW9_LYGHE</name>
<dbReference type="InterPro" id="IPR050719">
    <property type="entry name" value="Cortactin-Actin_Reg"/>
</dbReference>
<feature type="compositionally biased region" description="Basic and acidic residues" evidence="3">
    <location>
        <begin position="484"/>
        <end position="495"/>
    </location>
</feature>
<dbReference type="PANTHER" id="PTHR23166">
    <property type="entry name" value="FILAMIN/GPBP-INTERACTING PROTEIN"/>
    <property type="match status" value="1"/>
</dbReference>
<dbReference type="EMBL" id="GBHO01002421">
    <property type="protein sequence ID" value="JAG41183.1"/>
    <property type="molecule type" value="Transcribed_RNA"/>
</dbReference>
<evidence type="ECO:0000256" key="2">
    <source>
        <dbReference type="SAM" id="Coils"/>
    </source>
</evidence>
<organism evidence="5">
    <name type="scientific">Lygus hesperus</name>
    <name type="common">Western plant bug</name>
    <dbReference type="NCBI Taxonomy" id="30085"/>
    <lineage>
        <taxon>Eukaryota</taxon>
        <taxon>Metazoa</taxon>
        <taxon>Ecdysozoa</taxon>
        <taxon>Arthropoda</taxon>
        <taxon>Hexapoda</taxon>
        <taxon>Insecta</taxon>
        <taxon>Pterygota</taxon>
        <taxon>Neoptera</taxon>
        <taxon>Paraneoptera</taxon>
        <taxon>Hemiptera</taxon>
        <taxon>Heteroptera</taxon>
        <taxon>Panheteroptera</taxon>
        <taxon>Cimicomorpha</taxon>
        <taxon>Miridae</taxon>
        <taxon>Mirini</taxon>
        <taxon>Lygus</taxon>
    </lineage>
</organism>
<feature type="compositionally biased region" description="Pro residues" evidence="3">
    <location>
        <begin position="469"/>
        <end position="483"/>
    </location>
</feature>
<feature type="compositionally biased region" description="Polar residues" evidence="3">
    <location>
        <begin position="527"/>
        <end position="541"/>
    </location>
</feature>
<evidence type="ECO:0000313" key="5">
    <source>
        <dbReference type="EMBL" id="JAG41183.1"/>
    </source>
</evidence>
<dbReference type="InterPro" id="IPR019131">
    <property type="entry name" value="Cortactin-binding_p2_N"/>
</dbReference>
<dbReference type="Pfam" id="PF09727">
    <property type="entry name" value="CortBP2"/>
    <property type="match status" value="1"/>
</dbReference>
<protein>
    <recommendedName>
        <fullName evidence="4">Cortactin-binding protein-2 N-terminal domain-containing protein</fullName>
    </recommendedName>
</protein>
<feature type="compositionally biased region" description="Polar residues" evidence="3">
    <location>
        <begin position="443"/>
        <end position="459"/>
    </location>
</feature>
<sequence length="541" mass="59848">MNSNANASKTVNLSPKPAHPNEDKGKDGNYETLDKTCNTLKRNPKMELSKADLLKLLSYLEGELQARDIVIATLKCEKMKHMLNQGQYKSSSLSDPISALHRDGFAAPSRSLDHTEVSITEHQRNYLENLILQHRKAQIRMANILKDAELRHRKVIEELILEKKKHEHDTAQGDDITYGLEKERTKLKQDLEMERQAKKRLEKDLKKISDHSDEDKNRQKQIVLLLLAERKKIVMKYIEERKRSEDLAQILSEEKNRIDSMAEGLEEESKKSLQMEAELEKQIAQFDTESQILRSNLHREEKRVKELEAELEKFRTETSILEKQLVELNQLASQGNLPGVHARQGVSTTRLQGASWTESGSASSPIPNNTVIGTSVAKVVQPTATVTSVPVSGPTTGVARSISPGHGLRSVPFGPQIQPAVAGKVEKRLVGNVTAPSVKPALPSSSVKTAGQSFGSANGSADKKQPLPRGAPPPVPPNKPIVPPKKDAVLMRRADLTSSAIDPSKYNKDTKTAPGSDSQEVREDNGETYQNIPSSSQAGVV</sequence>
<accession>A0A0A9ZCW9</accession>
<dbReference type="AlphaFoldDB" id="A0A0A9ZCW9"/>
<feature type="coiled-coil region" evidence="2">
    <location>
        <begin position="184"/>
        <end position="218"/>
    </location>
</feature>
<reference evidence="5" key="2">
    <citation type="submission" date="2014-07" db="EMBL/GenBank/DDBJ databases">
        <authorList>
            <person name="Hull J."/>
        </authorList>
    </citation>
    <scope>NUCLEOTIDE SEQUENCE</scope>
</reference>
<feature type="region of interest" description="Disordered" evidence="3">
    <location>
        <begin position="1"/>
        <end position="31"/>
    </location>
</feature>
<keyword evidence="1 2" id="KW-0175">Coiled coil</keyword>
<reference evidence="5" key="1">
    <citation type="journal article" date="2014" name="PLoS ONE">
        <title>Transcriptome-Based Identification of ABC Transporters in the Western Tarnished Plant Bug Lygus hesperus.</title>
        <authorList>
            <person name="Hull J.J."/>
            <person name="Chaney K."/>
            <person name="Geib S.M."/>
            <person name="Fabrick J.A."/>
            <person name="Brent C.S."/>
            <person name="Walsh D."/>
            <person name="Lavine L.C."/>
        </authorList>
    </citation>
    <scope>NUCLEOTIDE SEQUENCE</scope>
</reference>
<feature type="coiled-coil region" evidence="2">
    <location>
        <begin position="248"/>
        <end position="331"/>
    </location>
</feature>
<evidence type="ECO:0000259" key="4">
    <source>
        <dbReference type="Pfam" id="PF09727"/>
    </source>
</evidence>
<proteinExistence type="predicted"/>
<dbReference type="PANTHER" id="PTHR23166:SF5">
    <property type="entry name" value="CTTNBP2 N-TERMINAL-LIKE PROTEIN"/>
    <property type="match status" value="1"/>
</dbReference>
<evidence type="ECO:0000256" key="3">
    <source>
        <dbReference type="SAM" id="MobiDB-lite"/>
    </source>
</evidence>
<evidence type="ECO:0000256" key="1">
    <source>
        <dbReference type="ARBA" id="ARBA00023054"/>
    </source>
</evidence>
<feature type="compositionally biased region" description="Polar residues" evidence="3">
    <location>
        <begin position="1"/>
        <end position="13"/>
    </location>
</feature>
<feature type="domain" description="Cortactin-binding protein-2 N-terminal" evidence="4">
    <location>
        <begin position="47"/>
        <end position="232"/>
    </location>
</feature>
<feature type="compositionally biased region" description="Basic and acidic residues" evidence="3">
    <location>
        <begin position="19"/>
        <end position="31"/>
    </location>
</feature>